<evidence type="ECO:0000256" key="1">
    <source>
        <dbReference type="ARBA" id="ARBA00022491"/>
    </source>
</evidence>
<keyword evidence="2" id="KW-0805">Transcription regulation</keyword>
<dbReference type="InterPro" id="IPR000551">
    <property type="entry name" value="MerR-type_HTH_dom"/>
</dbReference>
<dbReference type="PANTHER" id="PTHR30204:SF69">
    <property type="entry name" value="MERR-FAMILY TRANSCRIPTIONAL REGULATOR"/>
    <property type="match status" value="1"/>
</dbReference>
<organism evidence="6 7">
    <name type="scientific">Burkholderia ubonensis</name>
    <dbReference type="NCBI Taxonomy" id="101571"/>
    <lineage>
        <taxon>Bacteria</taxon>
        <taxon>Pseudomonadati</taxon>
        <taxon>Pseudomonadota</taxon>
        <taxon>Betaproteobacteria</taxon>
        <taxon>Burkholderiales</taxon>
        <taxon>Burkholderiaceae</taxon>
        <taxon>Burkholderia</taxon>
        <taxon>Burkholderia cepacia complex</taxon>
    </lineage>
</organism>
<evidence type="ECO:0000313" key="6">
    <source>
        <dbReference type="EMBL" id="AOJ76495.1"/>
    </source>
</evidence>
<dbReference type="PROSITE" id="PS50937">
    <property type="entry name" value="HTH_MERR_2"/>
    <property type="match status" value="1"/>
</dbReference>
<dbReference type="SMART" id="SM00422">
    <property type="entry name" value="HTH_MERR"/>
    <property type="match status" value="1"/>
</dbReference>
<sequence>MSARKDRDTPHRYRSGEAARLARMPAATLRIWERRYGVVAPPKTPSGQRMYSDDDVQRIRLLKALVNQGHAIGSIASLSRDELEALSLTDTRGGAALPETGVSLAVVGALPISASAIERMGIHIAARIESIDEASRHTGPSADALIATTTSLHEDVVSQLASAAQALNAHAVAVIYGFGTAEAVELARLSGFELFRSTEGQTNSASIISKLAQAVVKARQVNDAERGLWLRTQRRFDEATLASLSGLSTTVKCECPRHLSELIMQLSAFERYSDECVSRSPADALLHRHLGDAANRAAELLETALSVILREEGLDAAAQAPKSV</sequence>
<keyword evidence="4" id="KW-0804">Transcription</keyword>
<dbReference type="AlphaFoldDB" id="A0A1B4LH96"/>
<dbReference type="PANTHER" id="PTHR30204">
    <property type="entry name" value="REDOX-CYCLING DRUG-SENSING TRANSCRIPTIONAL ACTIVATOR SOXR"/>
    <property type="match status" value="1"/>
</dbReference>
<evidence type="ECO:0000313" key="7">
    <source>
        <dbReference type="Proteomes" id="UP000243680"/>
    </source>
</evidence>
<dbReference type="CDD" id="cd01104">
    <property type="entry name" value="HTH_MlrA-CarA"/>
    <property type="match status" value="1"/>
</dbReference>
<keyword evidence="3" id="KW-0238">DNA-binding</keyword>
<dbReference type="GO" id="GO:0003677">
    <property type="term" value="F:DNA binding"/>
    <property type="evidence" value="ECO:0007669"/>
    <property type="project" value="UniProtKB-KW"/>
</dbReference>
<dbReference type="InterPro" id="IPR047057">
    <property type="entry name" value="MerR_fam"/>
</dbReference>
<reference evidence="6 7" key="1">
    <citation type="submission" date="2015-12" db="EMBL/GenBank/DDBJ databases">
        <title>Diversity of Burkholderia near neighbor genomes.</title>
        <authorList>
            <person name="Sahl J."/>
            <person name="Wagner D."/>
            <person name="Keim P."/>
        </authorList>
    </citation>
    <scope>NUCLEOTIDE SEQUENCE [LARGE SCALE GENOMIC DNA]</scope>
    <source>
        <strain evidence="6 7">MSMB0783</strain>
    </source>
</reference>
<evidence type="ECO:0000256" key="2">
    <source>
        <dbReference type="ARBA" id="ARBA00023015"/>
    </source>
</evidence>
<name>A0A1B4LH96_9BURK</name>
<dbReference type="EMBL" id="CP013421">
    <property type="protein sequence ID" value="AOJ76495.1"/>
    <property type="molecule type" value="Genomic_DNA"/>
</dbReference>
<keyword evidence="1" id="KW-0678">Repressor</keyword>
<evidence type="ECO:0000256" key="4">
    <source>
        <dbReference type="ARBA" id="ARBA00023163"/>
    </source>
</evidence>
<evidence type="ECO:0000259" key="5">
    <source>
        <dbReference type="PROSITE" id="PS50937"/>
    </source>
</evidence>
<proteinExistence type="predicted"/>
<protein>
    <submittedName>
        <fullName evidence="6">Helix-turn-helix-type transcriptional regulator</fullName>
    </submittedName>
</protein>
<dbReference type="SUPFAM" id="SSF46955">
    <property type="entry name" value="Putative DNA-binding domain"/>
    <property type="match status" value="1"/>
</dbReference>
<gene>
    <name evidence="6" type="ORF">WJ35_15360</name>
</gene>
<feature type="domain" description="HTH merR-type" evidence="5">
    <location>
        <begin position="12"/>
        <end position="81"/>
    </location>
</feature>
<dbReference type="Gene3D" id="1.10.1660.10">
    <property type="match status" value="1"/>
</dbReference>
<dbReference type="InterPro" id="IPR009061">
    <property type="entry name" value="DNA-bd_dom_put_sf"/>
</dbReference>
<dbReference type="Proteomes" id="UP000243680">
    <property type="component" value="Chromosome 3"/>
</dbReference>
<dbReference type="RefSeq" id="WP_059475453.1">
    <property type="nucleotide sequence ID" value="NZ_CP013421.1"/>
</dbReference>
<evidence type="ECO:0000256" key="3">
    <source>
        <dbReference type="ARBA" id="ARBA00023125"/>
    </source>
</evidence>
<dbReference type="Pfam" id="PF13411">
    <property type="entry name" value="MerR_1"/>
    <property type="match status" value="1"/>
</dbReference>
<accession>A0A1B4LH96</accession>
<dbReference type="GO" id="GO:0003700">
    <property type="term" value="F:DNA-binding transcription factor activity"/>
    <property type="evidence" value="ECO:0007669"/>
    <property type="project" value="InterPro"/>
</dbReference>